<evidence type="ECO:0000313" key="1">
    <source>
        <dbReference type="EMBL" id="SEA88781.1"/>
    </source>
</evidence>
<accession>A0A1H4EUW1</accession>
<name>A0A1H4EUW1_9RHOB</name>
<sequence length="96" mass="9357">MAAGPVSGIRILGGASAPDGNGAFTSGVEETFGFRANLISLGDEITTTINGAATTYVVAPGDLTLAGAVDANALATNLIASLGATPATFNKGYLPS</sequence>
<dbReference type="AlphaFoldDB" id="A0A1H4EUW1"/>
<dbReference type="STRING" id="89524.SAMN05444370_11612"/>
<proteinExistence type="predicted"/>
<keyword evidence="2" id="KW-1185">Reference proteome</keyword>
<reference evidence="1 2" key="1">
    <citation type="submission" date="2016-10" db="EMBL/GenBank/DDBJ databases">
        <authorList>
            <person name="de Groot N.N."/>
        </authorList>
    </citation>
    <scope>NUCLEOTIDE SEQUENCE [LARGE SCALE GENOMIC DNA]</scope>
    <source>
        <strain evidence="1 2">DSM 15345</strain>
    </source>
</reference>
<dbReference type="EMBL" id="FNQM01000016">
    <property type="protein sequence ID" value="SEA88781.1"/>
    <property type="molecule type" value="Genomic_DNA"/>
</dbReference>
<gene>
    <name evidence="1" type="ORF">SAMN05444370_11612</name>
</gene>
<evidence type="ECO:0000313" key="2">
    <source>
        <dbReference type="Proteomes" id="UP000198703"/>
    </source>
</evidence>
<organism evidence="1 2">
    <name type="scientific">Rubrimonas cliftonensis</name>
    <dbReference type="NCBI Taxonomy" id="89524"/>
    <lineage>
        <taxon>Bacteria</taxon>
        <taxon>Pseudomonadati</taxon>
        <taxon>Pseudomonadota</taxon>
        <taxon>Alphaproteobacteria</taxon>
        <taxon>Rhodobacterales</taxon>
        <taxon>Paracoccaceae</taxon>
        <taxon>Rubrimonas</taxon>
    </lineage>
</organism>
<dbReference type="Proteomes" id="UP000198703">
    <property type="component" value="Unassembled WGS sequence"/>
</dbReference>
<protein>
    <submittedName>
        <fullName evidence="1">Uncharacterized protein</fullName>
    </submittedName>
</protein>